<dbReference type="SMART" id="SM00025">
    <property type="entry name" value="Pumilio"/>
    <property type="match status" value="5"/>
</dbReference>
<dbReference type="InterPro" id="IPR012959">
    <property type="entry name" value="CPL_dom"/>
</dbReference>
<dbReference type="Pfam" id="PF08144">
    <property type="entry name" value="CPL"/>
    <property type="match status" value="1"/>
</dbReference>
<name>A0A5K3EYX1_MESCO</name>
<organism evidence="6">
    <name type="scientific">Mesocestoides corti</name>
    <name type="common">Flatworm</name>
    <dbReference type="NCBI Taxonomy" id="53468"/>
    <lineage>
        <taxon>Eukaryota</taxon>
        <taxon>Metazoa</taxon>
        <taxon>Spiralia</taxon>
        <taxon>Lophotrochozoa</taxon>
        <taxon>Platyhelminthes</taxon>
        <taxon>Cestoda</taxon>
        <taxon>Eucestoda</taxon>
        <taxon>Cyclophyllidea</taxon>
        <taxon>Mesocestoididae</taxon>
        <taxon>Mesocestoides</taxon>
    </lineage>
</organism>
<evidence type="ECO:0000313" key="6">
    <source>
        <dbReference type="WBParaSite" id="MCU_004236-RD"/>
    </source>
</evidence>
<dbReference type="GO" id="GO:0006417">
    <property type="term" value="P:regulation of translation"/>
    <property type="evidence" value="ECO:0007669"/>
    <property type="project" value="TreeGrafter"/>
</dbReference>
<dbReference type="AlphaFoldDB" id="A0A5K3EYX1"/>
<evidence type="ECO:0000256" key="2">
    <source>
        <dbReference type="ARBA" id="ARBA00022884"/>
    </source>
</evidence>
<dbReference type="PROSITE" id="PS50303">
    <property type="entry name" value="PUM_HD"/>
    <property type="match status" value="1"/>
</dbReference>
<dbReference type="Gene3D" id="1.25.10.10">
    <property type="entry name" value="Leucine-rich Repeat Variant"/>
    <property type="match status" value="2"/>
</dbReference>
<feature type="region of interest" description="Disordered" evidence="4">
    <location>
        <begin position="359"/>
        <end position="385"/>
    </location>
</feature>
<dbReference type="InterPro" id="IPR011989">
    <property type="entry name" value="ARM-like"/>
</dbReference>
<keyword evidence="1" id="KW-0677">Repeat</keyword>
<feature type="compositionally biased region" description="Basic residues" evidence="4">
    <location>
        <begin position="98"/>
        <end position="113"/>
    </location>
</feature>
<sequence length="825" mass="92390">MISKTRESNVGTTKKTTKMKSGRNAVSTPPTPKQALKGILKKPALTAHSVSGKSSYDHAVTKKKNHLAKKSKHETAFTQVDDSVFPDNQDMETSTKNRPIKGKNSERKKKRVFTKKERREARLKAKKHADVVPTLLADWEVLRRDETAAEKKYDLVEKMLVATKGKLVDLCRARDTSRIVESMIQLGTEAQRWSIFAELKDRLRYLAMSQYAKHVVLKLINYGAKEHRLELFKIFRGHVAKMLRHKHAAEVIELLYNDYATAAQRALILQETYGHQHALQLTANNVQRLEEALDLNPDKRQIILANLNDLLVTMVSKGLMRLSIVQHLLLEYLTVMLKSTDLLKLQTVSTPKTTTKLVLGENEDNEVEEEEKEAAKQAEASEGPRREDRLEVLVETLLEAGIVSMLHTREGVKAALAVLWICPPKDRKTLLKSLKTCIVSTAENEHGHIFLMGLLDAVDDTKLLAKTVIKELLDDLEDVVAHPHARKVILYALAPRDRRHFAPALLDALIAPGDESPFTKKPLAVRALELRAPLVGLMPELLRLAASDEHLIPLFVGNAENPAPLEDRSRIVLLAEILIRSSVYELELSNAMSQFRRTGSKEEDRLSVARDKTAPIFTAADLEELARLREAALRKFVTAVLAGPDFKPVGLKPLSRDSVASAEARRHLQAQRRKRALAIAESEGIKKRKVTVKAFENTEEEEEGAANEACPEPMDTSATSEGGLPVDAPFLERPEGQLLVSRILQSEKKSDSHDFGRLICELVPEQTMQAWLTCNRSCFVLVKLYELGNASICKQLEEVLSKRHDLITVSPLPGAKVLAKHLNLK</sequence>
<protein>
    <submittedName>
        <fullName evidence="6">PUM-HD domain-containing protein</fullName>
    </submittedName>
</protein>
<feature type="domain" description="PUM-HD" evidence="5">
    <location>
        <begin position="136"/>
        <end position="496"/>
    </location>
</feature>
<feature type="compositionally biased region" description="Basic residues" evidence="4">
    <location>
        <begin position="61"/>
        <end position="72"/>
    </location>
</feature>
<dbReference type="SUPFAM" id="SSF48371">
    <property type="entry name" value="ARM repeat"/>
    <property type="match status" value="1"/>
</dbReference>
<dbReference type="InterPro" id="IPR033133">
    <property type="entry name" value="PUM-HD"/>
</dbReference>
<evidence type="ECO:0000256" key="4">
    <source>
        <dbReference type="SAM" id="MobiDB-lite"/>
    </source>
</evidence>
<keyword evidence="2" id="KW-0694">RNA-binding</keyword>
<dbReference type="GO" id="GO:0003729">
    <property type="term" value="F:mRNA binding"/>
    <property type="evidence" value="ECO:0007669"/>
    <property type="project" value="TreeGrafter"/>
</dbReference>
<dbReference type="PROSITE" id="PS50302">
    <property type="entry name" value="PUM"/>
    <property type="match status" value="1"/>
</dbReference>
<proteinExistence type="predicted"/>
<dbReference type="GO" id="GO:0005730">
    <property type="term" value="C:nucleolus"/>
    <property type="evidence" value="ECO:0007669"/>
    <property type="project" value="TreeGrafter"/>
</dbReference>
<feature type="repeat" description="Pumilio" evidence="3">
    <location>
        <begin position="198"/>
        <end position="233"/>
    </location>
</feature>
<evidence type="ECO:0000259" key="5">
    <source>
        <dbReference type="PROSITE" id="PS50303"/>
    </source>
</evidence>
<feature type="compositionally biased region" description="Acidic residues" evidence="4">
    <location>
        <begin position="361"/>
        <end position="372"/>
    </location>
</feature>
<dbReference type="PANTHER" id="PTHR13389:SF0">
    <property type="entry name" value="PUMILIO HOMOLOG 3"/>
    <property type="match status" value="1"/>
</dbReference>
<dbReference type="InterPro" id="IPR040059">
    <property type="entry name" value="PUM3"/>
</dbReference>
<accession>A0A5K3EYX1</accession>
<feature type="region of interest" description="Disordered" evidence="4">
    <location>
        <begin position="1"/>
        <end position="120"/>
    </location>
</feature>
<evidence type="ECO:0000256" key="1">
    <source>
        <dbReference type="ARBA" id="ARBA00022737"/>
    </source>
</evidence>
<dbReference type="PANTHER" id="PTHR13389">
    <property type="entry name" value="PUMILIO HOMOLOG 3"/>
    <property type="match status" value="1"/>
</dbReference>
<dbReference type="InterPro" id="IPR016024">
    <property type="entry name" value="ARM-type_fold"/>
</dbReference>
<dbReference type="InterPro" id="IPR001313">
    <property type="entry name" value="Pumilio_RNA-bd_rpt"/>
</dbReference>
<feature type="region of interest" description="Disordered" evidence="4">
    <location>
        <begin position="697"/>
        <end position="720"/>
    </location>
</feature>
<dbReference type="WBParaSite" id="MCU_004236-RD">
    <property type="protein sequence ID" value="MCU_004236-RD"/>
    <property type="gene ID" value="MCU_004236"/>
</dbReference>
<reference evidence="6" key="1">
    <citation type="submission" date="2019-11" db="UniProtKB">
        <authorList>
            <consortium name="WormBaseParasite"/>
        </authorList>
    </citation>
    <scope>IDENTIFICATION</scope>
</reference>
<evidence type="ECO:0000256" key="3">
    <source>
        <dbReference type="PROSITE-ProRule" id="PRU00317"/>
    </source>
</evidence>